<dbReference type="EMBL" id="CP019472">
    <property type="protein sequence ID" value="UQC75723.1"/>
    <property type="molecule type" value="Genomic_DNA"/>
</dbReference>
<proteinExistence type="predicted"/>
<reference evidence="1" key="1">
    <citation type="journal article" date="2021" name="Mol. Plant Microbe Interact.">
        <title>Complete Genome Sequence of the Plant-Pathogenic Fungus Colletotrichum lupini.</title>
        <authorList>
            <person name="Baroncelli R."/>
            <person name="Pensec F."/>
            <person name="Da Lio D."/>
            <person name="Boufleur T."/>
            <person name="Vicente I."/>
            <person name="Sarrocco S."/>
            <person name="Picot A."/>
            <person name="Baraldi E."/>
            <person name="Sukno S."/>
            <person name="Thon M."/>
            <person name="Le Floch G."/>
        </authorList>
    </citation>
    <scope>NUCLEOTIDE SEQUENCE</scope>
    <source>
        <strain evidence="1">IMI 504893</strain>
    </source>
</reference>
<dbReference type="Proteomes" id="UP000830671">
    <property type="component" value="Chromosome 10"/>
</dbReference>
<dbReference type="AlphaFoldDB" id="A0A9Q8SER2"/>
<gene>
    <name evidence="1" type="ORF">CLUP02_17231</name>
</gene>
<accession>A0A9Q8SER2</accession>
<evidence type="ECO:0000313" key="2">
    <source>
        <dbReference type="Proteomes" id="UP000830671"/>
    </source>
</evidence>
<dbReference type="GeneID" id="73351154"/>
<name>A0A9Q8SER2_9PEZI</name>
<keyword evidence="2" id="KW-1185">Reference proteome</keyword>
<protein>
    <submittedName>
        <fullName evidence="1">Uncharacterized protein</fullName>
    </submittedName>
</protein>
<evidence type="ECO:0000313" key="1">
    <source>
        <dbReference type="EMBL" id="UQC75723.1"/>
    </source>
</evidence>
<dbReference type="RefSeq" id="XP_049137368.1">
    <property type="nucleotide sequence ID" value="XM_049296144.1"/>
</dbReference>
<dbReference type="KEGG" id="clup:CLUP02_17231"/>
<organism evidence="1 2">
    <name type="scientific">Colletotrichum lupini</name>
    <dbReference type="NCBI Taxonomy" id="145971"/>
    <lineage>
        <taxon>Eukaryota</taxon>
        <taxon>Fungi</taxon>
        <taxon>Dikarya</taxon>
        <taxon>Ascomycota</taxon>
        <taxon>Pezizomycotina</taxon>
        <taxon>Sordariomycetes</taxon>
        <taxon>Hypocreomycetidae</taxon>
        <taxon>Glomerellales</taxon>
        <taxon>Glomerellaceae</taxon>
        <taxon>Colletotrichum</taxon>
        <taxon>Colletotrichum acutatum species complex</taxon>
    </lineage>
</organism>
<sequence length="687" mass="77158">MIEIARRIAGWSNGHDDFVGLEMEERSLRQSLQSQGASIRPAPTSTNDWVVIGIALVSGNFNCLLPLLACAAGATNKTCPSHAVGVGTSVAERRPRQATDGYSTLKGTAIDFHENVVQFNQDVASSETSFKVTGSDASWTLPRFLCLVMGLIKLAGEVDRRVQPIYTVVNGQNESLMLGRIMRKAEKGSQAMQNSHLASLKLANCPAILEKSMRCPKTGKMRQIDQMSPIKDCLGSSWGRRRCDFNDYRKLLFADASRLAISDIHFAAMRSQYVTQKPEASFDGGYIYAPSPHSLGEEDQQPPQVGLTLSKVHVPAGAGAQGKERWIDVSMIGGSLPQNRSASFINSYMSSIHASLLALQQLINPDKKQRVSGITFSRSIPQFSVARPTLAMDFITTMTDRLLTAVGVPRIVDRPLDGWHMNLEKPEIGMILTYPPTYTQPPINYVPEQVLAFKPSLFDSGGEVKLVSHGTQRKWQHLGEKPESSDGELRDIWAPEYMVQLGDPDAWASYFDLFDRQEILPWNKSTAKVINVLGHHIGEHNRVILRIQYEGENDRNAGNVDEVWMRTYYPQLLREYWLRYRWASLKARWAARRAGKHVPRPATDEWWKRAPSSVKHGNLQYRNRLNVLTVRPRRLPRVRIRDQIAGLFRRWDDADTTCNTSLILLRAIYGPHAHSACKRVWTPCASD</sequence>